<reference evidence="1" key="3">
    <citation type="submission" date="2015-04" db="UniProtKB">
        <authorList>
            <consortium name="EnsemblPlants"/>
        </authorList>
    </citation>
    <scope>IDENTIFICATION</scope>
</reference>
<protein>
    <submittedName>
        <fullName evidence="1">Uncharacterized protein</fullName>
    </submittedName>
</protein>
<dbReference type="AlphaFoldDB" id="A0A0D9V074"/>
<evidence type="ECO:0000313" key="2">
    <source>
        <dbReference type="Proteomes" id="UP000032180"/>
    </source>
</evidence>
<organism evidence="1 2">
    <name type="scientific">Leersia perrieri</name>
    <dbReference type="NCBI Taxonomy" id="77586"/>
    <lineage>
        <taxon>Eukaryota</taxon>
        <taxon>Viridiplantae</taxon>
        <taxon>Streptophyta</taxon>
        <taxon>Embryophyta</taxon>
        <taxon>Tracheophyta</taxon>
        <taxon>Spermatophyta</taxon>
        <taxon>Magnoliopsida</taxon>
        <taxon>Liliopsida</taxon>
        <taxon>Poales</taxon>
        <taxon>Poaceae</taxon>
        <taxon>BOP clade</taxon>
        <taxon>Oryzoideae</taxon>
        <taxon>Oryzeae</taxon>
        <taxon>Oryzinae</taxon>
        <taxon>Leersia</taxon>
    </lineage>
</organism>
<dbReference type="HOGENOM" id="CLU_2162034_0_0_1"/>
<evidence type="ECO:0000313" key="1">
    <source>
        <dbReference type="EnsemblPlants" id="LPERR01G12000.1"/>
    </source>
</evidence>
<sequence length="111" mass="12572">MLVVGDCVVEQAVGSRRQRRRLRCSSAAKQRRCCQDFHLSGRPIPMTVAHPVVNHHKTGVVASDELITSPKTTAYEINVSDAQNELALADYTESRFYKSTEEYRLTTLQNY</sequence>
<reference evidence="1 2" key="1">
    <citation type="submission" date="2012-08" db="EMBL/GenBank/DDBJ databases">
        <title>Oryza genome evolution.</title>
        <authorList>
            <person name="Wing R.A."/>
        </authorList>
    </citation>
    <scope>NUCLEOTIDE SEQUENCE</scope>
</reference>
<keyword evidence="2" id="KW-1185">Reference proteome</keyword>
<name>A0A0D9V074_9ORYZ</name>
<proteinExistence type="predicted"/>
<accession>A0A0D9V074</accession>
<dbReference type="Gramene" id="LPERR01G12000.1">
    <property type="protein sequence ID" value="LPERR01G12000.1"/>
    <property type="gene ID" value="LPERR01G12000"/>
</dbReference>
<dbReference type="EnsemblPlants" id="LPERR01G12000.1">
    <property type="protein sequence ID" value="LPERR01G12000.1"/>
    <property type="gene ID" value="LPERR01G12000"/>
</dbReference>
<dbReference type="Proteomes" id="UP000032180">
    <property type="component" value="Chromosome 1"/>
</dbReference>
<reference evidence="2" key="2">
    <citation type="submission" date="2013-12" db="EMBL/GenBank/DDBJ databases">
        <authorList>
            <person name="Yu Y."/>
            <person name="Lee S."/>
            <person name="de Baynast K."/>
            <person name="Wissotski M."/>
            <person name="Liu L."/>
            <person name="Talag J."/>
            <person name="Goicoechea J."/>
            <person name="Angelova A."/>
            <person name="Jetty R."/>
            <person name="Kudrna D."/>
            <person name="Golser W."/>
            <person name="Rivera L."/>
            <person name="Zhang J."/>
            <person name="Wing R."/>
        </authorList>
    </citation>
    <scope>NUCLEOTIDE SEQUENCE</scope>
</reference>